<dbReference type="InterPro" id="IPR020046">
    <property type="entry name" value="5-3_exonucl_a-hlix_arch_N"/>
</dbReference>
<evidence type="ECO:0000256" key="10">
    <source>
        <dbReference type="ARBA" id="ARBA00022801"/>
    </source>
</evidence>
<dbReference type="SUPFAM" id="SSF47807">
    <property type="entry name" value="5' to 3' exonuclease, C-terminal subdomain"/>
    <property type="match status" value="1"/>
</dbReference>
<feature type="domain" description="3'-5' exonuclease" evidence="18">
    <location>
        <begin position="318"/>
        <end position="512"/>
    </location>
</feature>
<dbReference type="CDD" id="cd06139">
    <property type="entry name" value="DNA_polA_I_Ecoli_like_exo"/>
    <property type="match status" value="1"/>
</dbReference>
<keyword evidence="6 17" id="KW-0548">Nucleotidyltransferase</keyword>
<evidence type="ECO:0000259" key="20">
    <source>
        <dbReference type="SMART" id="SM00482"/>
    </source>
</evidence>
<dbReference type="CDD" id="cd09859">
    <property type="entry name" value="PIN_53EXO"/>
    <property type="match status" value="1"/>
</dbReference>
<evidence type="ECO:0000256" key="13">
    <source>
        <dbReference type="ARBA" id="ARBA00023125"/>
    </source>
</evidence>
<evidence type="ECO:0000256" key="2">
    <source>
        <dbReference type="ARBA" id="ARBA00011541"/>
    </source>
</evidence>
<dbReference type="InterPro" id="IPR002298">
    <property type="entry name" value="DNA_polymerase_A"/>
</dbReference>
<evidence type="ECO:0000256" key="3">
    <source>
        <dbReference type="ARBA" id="ARBA00012417"/>
    </source>
</evidence>
<keyword evidence="13 17" id="KW-0238">DNA-binding</keyword>
<dbReference type="Pfam" id="PF00476">
    <property type="entry name" value="DNA_pol_A"/>
    <property type="match status" value="1"/>
</dbReference>
<dbReference type="InterPro" id="IPR002562">
    <property type="entry name" value="3'-5'_exonuclease_dom"/>
</dbReference>
<dbReference type="CDD" id="cd09898">
    <property type="entry name" value="H3TH_53EXO"/>
    <property type="match status" value="1"/>
</dbReference>
<evidence type="ECO:0000256" key="1">
    <source>
        <dbReference type="ARBA" id="ARBA00007705"/>
    </source>
</evidence>
<dbReference type="InterPro" id="IPR012337">
    <property type="entry name" value="RNaseH-like_sf"/>
</dbReference>
<keyword evidence="5 17" id="KW-0808">Transferase</keyword>
<dbReference type="PANTHER" id="PTHR10133:SF27">
    <property type="entry name" value="DNA POLYMERASE NU"/>
    <property type="match status" value="1"/>
</dbReference>
<evidence type="ECO:0000256" key="11">
    <source>
        <dbReference type="ARBA" id="ARBA00022839"/>
    </source>
</evidence>
<dbReference type="FunFam" id="1.10.150.20:FF:000003">
    <property type="entry name" value="DNA polymerase I"/>
    <property type="match status" value="1"/>
</dbReference>
<dbReference type="SUPFAM" id="SSF56672">
    <property type="entry name" value="DNA/RNA polymerases"/>
    <property type="match status" value="1"/>
</dbReference>
<keyword evidence="10 17" id="KW-0378">Hydrolase</keyword>
<evidence type="ECO:0000256" key="5">
    <source>
        <dbReference type="ARBA" id="ARBA00022679"/>
    </source>
</evidence>
<dbReference type="GO" id="GO:0003677">
    <property type="term" value="F:DNA binding"/>
    <property type="evidence" value="ECO:0007669"/>
    <property type="project" value="UniProtKB-UniRule"/>
</dbReference>
<dbReference type="FunCoup" id="A0A3M0BX68">
    <property type="interactions" value="510"/>
</dbReference>
<dbReference type="InterPro" id="IPR018320">
    <property type="entry name" value="DNA_polymerase_1"/>
</dbReference>
<feature type="domain" description="DNA-directed DNA polymerase family A palm" evidence="20">
    <location>
        <begin position="682"/>
        <end position="889"/>
    </location>
</feature>
<dbReference type="SMART" id="SM00482">
    <property type="entry name" value="POLAc"/>
    <property type="match status" value="1"/>
</dbReference>
<evidence type="ECO:0000256" key="12">
    <source>
        <dbReference type="ARBA" id="ARBA00022932"/>
    </source>
</evidence>
<keyword evidence="14 17" id="KW-0234">DNA repair</keyword>
<evidence type="ECO:0000259" key="18">
    <source>
        <dbReference type="SMART" id="SM00474"/>
    </source>
</evidence>
<dbReference type="InParanoid" id="A0A3M0BX68"/>
<accession>A0A3M0BX68</accession>
<comment type="subunit">
    <text evidence="2">Single-chain monomer with multiple functions.</text>
</comment>
<dbReference type="InterPro" id="IPR008918">
    <property type="entry name" value="HhH2"/>
</dbReference>
<sequence length="929" mass="100923">MPDEQTPPHLYLVDGSGYIFRAYHALARSRPLTRADGTPVGAVYGFCTMILKLLQDLNDGAMPTHLGVIFDTARKTFRSDIYPEYKAHRPPPPEDLVPQFPLIREAVAAFGLPSIEKDGFEADDLIATYARQARARDWDVTIVSSDKDLMQLIDARTTLYDGMKDRRIDAGGVVEKFGVAPDKVIEVQSLAGDSVDNVPGVPGIGIKTAAELIRAYGDLETLLARAGEIKQPKRRQNLIDHAEDARISRRLVTLDREVPLDVGLDGLVLKPVEADPLIAFFDAQQFRSLKVKAAHSFGGDAVMADPVSRHVDTDTTDYVCVTDMDTLRDWIARAEKAGRVAVDTETTSLNAAAADLVGLSLSVEPGRACYVPVGHTGAGGDDDLLAQRPDQLDKGAVIAALKPLLEDPAVLKIGQNLKYDLSILAREGIAVRPFDDTMLMSYALEAGMHGHGMDELAGIHLDITPVSFKEVAGTGKAQVTFDRVPLDKATHYAAEDADITGRLWHILKPRLAENGVTTVYERLERPLAPVLAAMERAGIRVDTAVLTRLSNDFAVALDGLEGEIHTLAGRAFNINSPKQLGEILFDEMGLKGGKKSKKTGAWTTNAEVLETLAGEGHDLPAKVLEYRQFAKLKSTYTDALAREVNDRTGRVHTSFHMAATTTGRLSSNDPNLQNIPIRTDVGRQIRRAFVAETGNRLIAADYSQIELRLLAHIAGIDALKDAFAKGIDIHALTASEVFGIPLEGMDPMVRRRAKAINFGIIYGISAFGLGRQLGIPRGEAQAFIDAYFEKFPGIRRYMDDTIADARETGYVTTLFGRKCHVTALKDKNPAMRNFGERAAINAPIQGSAADIIRRAMIRMPAALADAGLSGTVMLLQVHDELVFEAPEGDVDRAIPVIRKVMGDAALPAVTLSVPLVIDVGVGDNWDDAH</sequence>
<dbReference type="NCBIfam" id="TIGR00593">
    <property type="entry name" value="pola"/>
    <property type="match status" value="1"/>
</dbReference>
<organism evidence="21 22">
    <name type="scientific">Eilatimonas milleporae</name>
    <dbReference type="NCBI Taxonomy" id="911205"/>
    <lineage>
        <taxon>Bacteria</taxon>
        <taxon>Pseudomonadati</taxon>
        <taxon>Pseudomonadota</taxon>
        <taxon>Alphaproteobacteria</taxon>
        <taxon>Kordiimonadales</taxon>
        <taxon>Kordiimonadaceae</taxon>
        <taxon>Eilatimonas</taxon>
    </lineage>
</organism>
<dbReference type="FunFam" id="1.10.150.20:FF:000002">
    <property type="entry name" value="DNA polymerase I"/>
    <property type="match status" value="1"/>
</dbReference>
<keyword evidence="12 17" id="KW-0239">DNA-directed DNA polymerase</keyword>
<dbReference type="InterPro" id="IPR002421">
    <property type="entry name" value="5-3_exonuclease"/>
</dbReference>
<dbReference type="InterPro" id="IPR020045">
    <property type="entry name" value="DNA_polI_H3TH"/>
</dbReference>
<dbReference type="InterPro" id="IPR043502">
    <property type="entry name" value="DNA/RNA_pol_sf"/>
</dbReference>
<keyword evidence="11 17" id="KW-0269">Exonuclease</keyword>
<evidence type="ECO:0000256" key="15">
    <source>
        <dbReference type="ARBA" id="ARBA00049244"/>
    </source>
</evidence>
<comment type="caution">
    <text evidence="21">The sequence shown here is derived from an EMBL/GenBank/DDBJ whole genome shotgun (WGS) entry which is preliminary data.</text>
</comment>
<dbReference type="EC" id="2.7.7.7" evidence="3 16"/>
<keyword evidence="8" id="KW-0540">Nuclease</keyword>
<evidence type="ECO:0000256" key="4">
    <source>
        <dbReference type="ARBA" id="ARBA00020311"/>
    </source>
</evidence>
<dbReference type="SMART" id="SM00475">
    <property type="entry name" value="53EXOc"/>
    <property type="match status" value="1"/>
</dbReference>
<name>A0A3M0BX68_9PROT</name>
<dbReference type="GO" id="GO:0008409">
    <property type="term" value="F:5'-3' exonuclease activity"/>
    <property type="evidence" value="ECO:0007669"/>
    <property type="project" value="UniProtKB-UniRule"/>
</dbReference>
<dbReference type="EMBL" id="REFR01000015">
    <property type="protein sequence ID" value="RMB02018.1"/>
    <property type="molecule type" value="Genomic_DNA"/>
</dbReference>
<dbReference type="SUPFAM" id="SSF88723">
    <property type="entry name" value="PIN domain-like"/>
    <property type="match status" value="1"/>
</dbReference>
<dbReference type="GO" id="GO:0003887">
    <property type="term" value="F:DNA-directed DNA polymerase activity"/>
    <property type="evidence" value="ECO:0007669"/>
    <property type="project" value="UniProtKB-UniRule"/>
</dbReference>
<dbReference type="SMART" id="SM00279">
    <property type="entry name" value="HhH2"/>
    <property type="match status" value="1"/>
</dbReference>
<dbReference type="Pfam" id="PF02739">
    <property type="entry name" value="5_3_exonuc_N"/>
    <property type="match status" value="1"/>
</dbReference>
<dbReference type="Gene3D" id="1.10.150.20">
    <property type="entry name" value="5' to 3' exonuclease, C-terminal subdomain"/>
    <property type="match status" value="2"/>
</dbReference>
<evidence type="ECO:0000313" key="22">
    <source>
        <dbReference type="Proteomes" id="UP000271227"/>
    </source>
</evidence>
<dbReference type="Gene3D" id="3.40.50.1010">
    <property type="entry name" value="5'-nuclease"/>
    <property type="match status" value="1"/>
</dbReference>
<dbReference type="AlphaFoldDB" id="A0A3M0BX68"/>
<protein>
    <recommendedName>
        <fullName evidence="4 16">DNA polymerase I</fullName>
        <ecNumber evidence="3 16">2.7.7.7</ecNumber>
    </recommendedName>
</protein>
<dbReference type="SUPFAM" id="SSF53098">
    <property type="entry name" value="Ribonuclease H-like"/>
    <property type="match status" value="1"/>
</dbReference>
<dbReference type="InterPro" id="IPR036397">
    <property type="entry name" value="RNaseH_sf"/>
</dbReference>
<dbReference type="OrthoDB" id="9806424at2"/>
<dbReference type="GO" id="GO:0006261">
    <property type="term" value="P:DNA-templated DNA replication"/>
    <property type="evidence" value="ECO:0007669"/>
    <property type="project" value="UniProtKB-UniRule"/>
</dbReference>
<proteinExistence type="inferred from homology"/>
<evidence type="ECO:0000259" key="19">
    <source>
        <dbReference type="SMART" id="SM00475"/>
    </source>
</evidence>
<keyword evidence="22" id="KW-1185">Reference proteome</keyword>
<dbReference type="InterPro" id="IPR036279">
    <property type="entry name" value="5-3_exonuclease_C_sf"/>
</dbReference>
<comment type="function">
    <text evidence="17">In addition to polymerase activity, this DNA polymerase exhibits 3'-5' and 5'-3' exonuclease activity.</text>
</comment>
<dbReference type="Pfam" id="PF01612">
    <property type="entry name" value="DNA_pol_A_exo1"/>
    <property type="match status" value="1"/>
</dbReference>
<dbReference type="FunFam" id="3.30.420.10:FF:000026">
    <property type="entry name" value="DNA polymerase I"/>
    <property type="match status" value="1"/>
</dbReference>
<dbReference type="Gene3D" id="3.30.420.10">
    <property type="entry name" value="Ribonuclease H-like superfamily/Ribonuclease H"/>
    <property type="match status" value="1"/>
</dbReference>
<comment type="similarity">
    <text evidence="1 17">Belongs to the DNA polymerase type-A family.</text>
</comment>
<comment type="catalytic activity">
    <reaction evidence="15 17">
        <text>DNA(n) + a 2'-deoxyribonucleoside 5'-triphosphate = DNA(n+1) + diphosphate</text>
        <dbReference type="Rhea" id="RHEA:22508"/>
        <dbReference type="Rhea" id="RHEA-COMP:17339"/>
        <dbReference type="Rhea" id="RHEA-COMP:17340"/>
        <dbReference type="ChEBI" id="CHEBI:33019"/>
        <dbReference type="ChEBI" id="CHEBI:61560"/>
        <dbReference type="ChEBI" id="CHEBI:173112"/>
        <dbReference type="EC" id="2.7.7.7"/>
    </reaction>
</comment>
<dbReference type="Gene3D" id="3.30.70.370">
    <property type="match status" value="1"/>
</dbReference>
<keyword evidence="9 17" id="KW-0227">DNA damage</keyword>
<dbReference type="NCBIfam" id="NF004397">
    <property type="entry name" value="PRK05755.1"/>
    <property type="match status" value="1"/>
</dbReference>
<dbReference type="Gene3D" id="1.20.1060.10">
    <property type="entry name" value="Taq DNA Polymerase, Chain T, domain 4"/>
    <property type="match status" value="1"/>
</dbReference>
<feature type="domain" description="5'-3' exonuclease" evidence="19">
    <location>
        <begin position="6"/>
        <end position="270"/>
    </location>
</feature>
<evidence type="ECO:0000256" key="8">
    <source>
        <dbReference type="ARBA" id="ARBA00022722"/>
    </source>
</evidence>
<dbReference type="RefSeq" id="WP_121940153.1">
    <property type="nucleotide sequence ID" value="NZ_REFR01000015.1"/>
</dbReference>
<evidence type="ECO:0000256" key="16">
    <source>
        <dbReference type="NCBIfam" id="TIGR00593"/>
    </source>
</evidence>
<evidence type="ECO:0000313" key="21">
    <source>
        <dbReference type="EMBL" id="RMB02018.1"/>
    </source>
</evidence>
<dbReference type="PRINTS" id="PR00868">
    <property type="entry name" value="DNAPOLI"/>
</dbReference>
<dbReference type="InterPro" id="IPR001098">
    <property type="entry name" value="DNA-dir_DNA_pol_A_palm_dom"/>
</dbReference>
<dbReference type="GO" id="GO:0008408">
    <property type="term" value="F:3'-5' exonuclease activity"/>
    <property type="evidence" value="ECO:0007669"/>
    <property type="project" value="UniProtKB-UniRule"/>
</dbReference>
<dbReference type="FunFam" id="1.20.1060.10:FF:000001">
    <property type="entry name" value="DNA polymerase I"/>
    <property type="match status" value="1"/>
</dbReference>
<dbReference type="Pfam" id="PF01367">
    <property type="entry name" value="5_3_exonuc"/>
    <property type="match status" value="1"/>
</dbReference>
<evidence type="ECO:0000256" key="9">
    <source>
        <dbReference type="ARBA" id="ARBA00022763"/>
    </source>
</evidence>
<dbReference type="GO" id="GO:0006302">
    <property type="term" value="P:double-strand break repair"/>
    <property type="evidence" value="ECO:0007669"/>
    <property type="project" value="TreeGrafter"/>
</dbReference>
<dbReference type="InterPro" id="IPR029060">
    <property type="entry name" value="PIN-like_dom_sf"/>
</dbReference>
<dbReference type="SMART" id="SM00474">
    <property type="entry name" value="35EXOc"/>
    <property type="match status" value="1"/>
</dbReference>
<dbReference type="Proteomes" id="UP000271227">
    <property type="component" value="Unassembled WGS sequence"/>
</dbReference>
<evidence type="ECO:0000256" key="6">
    <source>
        <dbReference type="ARBA" id="ARBA00022695"/>
    </source>
</evidence>
<dbReference type="InterPro" id="IPR019760">
    <property type="entry name" value="DNA-dir_DNA_pol_A_CS"/>
</dbReference>
<evidence type="ECO:0000256" key="7">
    <source>
        <dbReference type="ARBA" id="ARBA00022705"/>
    </source>
</evidence>
<gene>
    <name evidence="17" type="primary">polA</name>
    <name evidence="21" type="ORF">BXY39_3530</name>
</gene>
<keyword evidence="7 17" id="KW-0235">DNA replication</keyword>
<dbReference type="PANTHER" id="PTHR10133">
    <property type="entry name" value="DNA POLYMERASE I"/>
    <property type="match status" value="1"/>
</dbReference>
<evidence type="ECO:0000256" key="14">
    <source>
        <dbReference type="ARBA" id="ARBA00023204"/>
    </source>
</evidence>
<dbReference type="PROSITE" id="PS00447">
    <property type="entry name" value="DNA_POLYMERASE_A"/>
    <property type="match status" value="1"/>
</dbReference>
<reference evidence="21 22" key="1">
    <citation type="submission" date="2018-10" db="EMBL/GenBank/DDBJ databases">
        <title>Genomic Encyclopedia of Archaeal and Bacterial Type Strains, Phase II (KMG-II): from individual species to whole genera.</title>
        <authorList>
            <person name="Goeker M."/>
        </authorList>
    </citation>
    <scope>NUCLEOTIDE SEQUENCE [LARGE SCALE GENOMIC DNA]</scope>
    <source>
        <strain evidence="21 22">DSM 25217</strain>
    </source>
</reference>
<evidence type="ECO:0000256" key="17">
    <source>
        <dbReference type="RuleBase" id="RU004460"/>
    </source>
</evidence>
<dbReference type="CDD" id="cd08637">
    <property type="entry name" value="DNA_pol_A_pol_I_C"/>
    <property type="match status" value="1"/>
</dbReference>